<dbReference type="PANTHER" id="PTHR30468:SF1">
    <property type="entry name" value="ALPHA-KETOGLUTARATE-DEPENDENT SULFONATE DIOXYGENASE"/>
    <property type="match status" value="1"/>
</dbReference>
<dbReference type="GO" id="GO:0046872">
    <property type="term" value="F:metal ion binding"/>
    <property type="evidence" value="ECO:0007669"/>
    <property type="project" value="UniProtKB-KW"/>
</dbReference>
<keyword evidence="4" id="KW-0560">Oxidoreductase</keyword>
<dbReference type="EMBL" id="CAEZUP010000190">
    <property type="protein sequence ID" value="CAB4629181.1"/>
    <property type="molecule type" value="Genomic_DNA"/>
</dbReference>
<dbReference type="InterPro" id="IPR003819">
    <property type="entry name" value="TauD/TfdA-like"/>
</dbReference>
<keyword evidence="5" id="KW-0408">Iron</keyword>
<dbReference type="SUPFAM" id="SSF51197">
    <property type="entry name" value="Clavaminate synthase-like"/>
    <property type="match status" value="1"/>
</dbReference>
<keyword evidence="3" id="KW-0223">Dioxygenase</keyword>
<evidence type="ECO:0000256" key="2">
    <source>
        <dbReference type="ARBA" id="ARBA00022723"/>
    </source>
</evidence>
<evidence type="ECO:0000259" key="6">
    <source>
        <dbReference type="Pfam" id="PF02668"/>
    </source>
</evidence>
<evidence type="ECO:0000256" key="1">
    <source>
        <dbReference type="ARBA" id="ARBA00005896"/>
    </source>
</evidence>
<name>A0A6J6IXA0_9ZZZZ</name>
<dbReference type="Pfam" id="PF02668">
    <property type="entry name" value="TauD"/>
    <property type="match status" value="1"/>
</dbReference>
<comment type="similarity">
    <text evidence="1">Belongs to the TfdA dioxygenase family.</text>
</comment>
<evidence type="ECO:0000313" key="7">
    <source>
        <dbReference type="EMBL" id="CAB4629181.1"/>
    </source>
</evidence>
<evidence type="ECO:0000256" key="5">
    <source>
        <dbReference type="ARBA" id="ARBA00023004"/>
    </source>
</evidence>
<evidence type="ECO:0000256" key="3">
    <source>
        <dbReference type="ARBA" id="ARBA00022964"/>
    </source>
</evidence>
<organism evidence="7">
    <name type="scientific">freshwater metagenome</name>
    <dbReference type="NCBI Taxonomy" id="449393"/>
    <lineage>
        <taxon>unclassified sequences</taxon>
        <taxon>metagenomes</taxon>
        <taxon>ecological metagenomes</taxon>
    </lineage>
</organism>
<evidence type="ECO:0000256" key="4">
    <source>
        <dbReference type="ARBA" id="ARBA00023002"/>
    </source>
</evidence>
<dbReference type="InterPro" id="IPR051323">
    <property type="entry name" value="AtsK-like"/>
</dbReference>
<gene>
    <name evidence="7" type="ORF">UFOPK1835_02310</name>
</gene>
<reference evidence="7" key="1">
    <citation type="submission" date="2020-05" db="EMBL/GenBank/DDBJ databases">
        <authorList>
            <person name="Chiriac C."/>
            <person name="Salcher M."/>
            <person name="Ghai R."/>
            <person name="Kavagutti S V."/>
        </authorList>
    </citation>
    <scope>NUCLEOTIDE SEQUENCE</scope>
</reference>
<accession>A0A6J6IXA0</accession>
<keyword evidence="2" id="KW-0479">Metal-binding</keyword>
<protein>
    <submittedName>
        <fullName evidence="7">Unannotated protein</fullName>
    </submittedName>
</protein>
<dbReference type="GO" id="GO:0016706">
    <property type="term" value="F:2-oxoglutarate-dependent dioxygenase activity"/>
    <property type="evidence" value="ECO:0007669"/>
    <property type="project" value="TreeGrafter"/>
</dbReference>
<dbReference type="AlphaFoldDB" id="A0A6J6IXA0"/>
<feature type="domain" description="TauD/TfdA-like" evidence="6">
    <location>
        <begin position="3"/>
        <end position="264"/>
    </location>
</feature>
<dbReference type="InterPro" id="IPR042098">
    <property type="entry name" value="TauD-like_sf"/>
</dbReference>
<sequence>MNITPAAGHIGAVVTDIDLRDLDAEAVESLRTLIGEHLVLAFPGQGSMTDEEQVVFTSHFGGPYIHPVARAMGVTEFTSGRIIDDVDHPPFQDKWHTDVTWDPTPPTFGCLRMVDRPERGGDTIFSSTHAAYDALSDAMKSSLDGLTAWHTMGDETAFRSKAGDAVVDATLAIAPGAEHPVIAVHPVTGRKHINVNSEFTDHIVQMSRPESDAILDFLYAHCANPNFAMRWNWTVGDVVLWDERPTLHFAVADYYPRRREVVRVNVR</sequence>
<dbReference type="PANTHER" id="PTHR30468">
    <property type="entry name" value="ALPHA-KETOGLUTARATE-DEPENDENT SULFONATE DIOXYGENASE"/>
    <property type="match status" value="1"/>
</dbReference>
<dbReference type="GO" id="GO:0005737">
    <property type="term" value="C:cytoplasm"/>
    <property type="evidence" value="ECO:0007669"/>
    <property type="project" value="TreeGrafter"/>
</dbReference>
<dbReference type="Gene3D" id="3.60.130.10">
    <property type="entry name" value="Clavaminate synthase-like"/>
    <property type="match status" value="1"/>
</dbReference>
<proteinExistence type="inferred from homology"/>